<dbReference type="Proteomes" id="UP000178187">
    <property type="component" value="Unassembled WGS sequence"/>
</dbReference>
<sequence length="138" mass="15298">MRTKVPFIIFLMMLMGSFSMSVVAWAAQYDIREKTPQIQQALSGRQARYGELQQLKSQGMIGENNQGFVQAMGNGPGVGEIVNAENRDRQVIYQAIVDQNQFGSGGYPQVTMVFAEVQRDKAAPGDPIQLPSGEWVKK</sequence>
<protein>
    <recommendedName>
        <fullName evidence="4">DUF1318 domain-containing protein</fullName>
    </recommendedName>
</protein>
<organism evidence="2 3">
    <name type="scientific">Candidatus Danuiimicrobium aquiferis</name>
    <dbReference type="NCBI Taxonomy" id="1801832"/>
    <lineage>
        <taxon>Bacteria</taxon>
        <taxon>Pseudomonadati</taxon>
        <taxon>Candidatus Omnitrophota</taxon>
        <taxon>Candidatus Danuiimicrobium</taxon>
    </lineage>
</organism>
<dbReference type="AlphaFoldDB" id="A0A1G1KZK5"/>
<keyword evidence="1" id="KW-0732">Signal</keyword>
<accession>A0A1G1KZK5</accession>
<evidence type="ECO:0000313" key="3">
    <source>
        <dbReference type="Proteomes" id="UP000178187"/>
    </source>
</evidence>
<comment type="caution">
    <text evidence="2">The sequence shown here is derived from an EMBL/GenBank/DDBJ whole genome shotgun (WGS) entry which is preliminary data.</text>
</comment>
<feature type="signal peptide" evidence="1">
    <location>
        <begin position="1"/>
        <end position="26"/>
    </location>
</feature>
<gene>
    <name evidence="2" type="ORF">A3G33_02605</name>
</gene>
<dbReference type="InterPro" id="IPR008309">
    <property type="entry name" value="YdbL"/>
</dbReference>
<evidence type="ECO:0008006" key="4">
    <source>
        <dbReference type="Google" id="ProtNLM"/>
    </source>
</evidence>
<proteinExistence type="predicted"/>
<evidence type="ECO:0000313" key="2">
    <source>
        <dbReference type="EMBL" id="OGW98345.1"/>
    </source>
</evidence>
<name>A0A1G1KZK5_9BACT</name>
<dbReference type="Pfam" id="PF07027">
    <property type="entry name" value="DUF1318"/>
    <property type="match status" value="1"/>
</dbReference>
<dbReference type="EMBL" id="MHFR01000034">
    <property type="protein sequence ID" value="OGW98345.1"/>
    <property type="molecule type" value="Genomic_DNA"/>
</dbReference>
<reference evidence="2 3" key="1">
    <citation type="journal article" date="2016" name="Nat. Commun.">
        <title>Thousands of microbial genomes shed light on interconnected biogeochemical processes in an aquifer system.</title>
        <authorList>
            <person name="Anantharaman K."/>
            <person name="Brown C.T."/>
            <person name="Hug L.A."/>
            <person name="Sharon I."/>
            <person name="Castelle C.J."/>
            <person name="Probst A.J."/>
            <person name="Thomas B.C."/>
            <person name="Singh A."/>
            <person name="Wilkins M.J."/>
            <person name="Karaoz U."/>
            <person name="Brodie E.L."/>
            <person name="Williams K.H."/>
            <person name="Hubbard S.S."/>
            <person name="Banfield J.F."/>
        </authorList>
    </citation>
    <scope>NUCLEOTIDE SEQUENCE [LARGE SCALE GENOMIC DNA]</scope>
</reference>
<evidence type="ECO:0000256" key="1">
    <source>
        <dbReference type="SAM" id="SignalP"/>
    </source>
</evidence>
<feature type="chain" id="PRO_5009576624" description="DUF1318 domain-containing protein" evidence="1">
    <location>
        <begin position="27"/>
        <end position="138"/>
    </location>
</feature>